<dbReference type="Pfam" id="PF21082">
    <property type="entry name" value="MS_channel_3rd"/>
    <property type="match status" value="1"/>
</dbReference>
<dbReference type="InterPro" id="IPR011066">
    <property type="entry name" value="MscS_channel_C_sf"/>
</dbReference>
<comment type="subunit">
    <text evidence="7">Homoheptamer.</text>
</comment>
<dbReference type="InterPro" id="IPR049142">
    <property type="entry name" value="MS_channel_1st"/>
</dbReference>
<dbReference type="Gene3D" id="1.10.287.1260">
    <property type="match status" value="1"/>
</dbReference>
<dbReference type="Pfam" id="PF21088">
    <property type="entry name" value="MS_channel_1st"/>
    <property type="match status" value="1"/>
</dbReference>
<dbReference type="Gene3D" id="3.30.70.100">
    <property type="match status" value="1"/>
</dbReference>
<accession>A0A1E3GUB9</accession>
<evidence type="ECO:0000256" key="4">
    <source>
        <dbReference type="ARBA" id="ARBA00022692"/>
    </source>
</evidence>
<dbReference type="InterPro" id="IPR011014">
    <property type="entry name" value="MscS_channel_TM-2"/>
</dbReference>
<evidence type="ECO:0000256" key="1">
    <source>
        <dbReference type="ARBA" id="ARBA00004651"/>
    </source>
</evidence>
<dbReference type="InterPro" id="IPR049278">
    <property type="entry name" value="MS_channel_C"/>
</dbReference>
<feature type="transmembrane region" description="Helical" evidence="7">
    <location>
        <begin position="84"/>
        <end position="104"/>
    </location>
</feature>
<evidence type="ECO:0000259" key="10">
    <source>
        <dbReference type="Pfam" id="PF21088"/>
    </source>
</evidence>
<protein>
    <recommendedName>
        <fullName evidence="7">Small-conductance mechanosensitive channel</fullName>
    </recommendedName>
</protein>
<evidence type="ECO:0000256" key="7">
    <source>
        <dbReference type="RuleBase" id="RU369025"/>
    </source>
</evidence>
<keyword evidence="7" id="KW-0407">Ion channel</keyword>
<dbReference type="InterPro" id="IPR006685">
    <property type="entry name" value="MscS_channel_2nd"/>
</dbReference>
<dbReference type="GO" id="GO:0005886">
    <property type="term" value="C:plasma membrane"/>
    <property type="evidence" value="ECO:0007669"/>
    <property type="project" value="UniProtKB-SubCell"/>
</dbReference>
<evidence type="ECO:0000313" key="12">
    <source>
        <dbReference type="Proteomes" id="UP000094379"/>
    </source>
</evidence>
<feature type="domain" description="Mechanosensitive ion channel transmembrane helices 2/3" evidence="10">
    <location>
        <begin position="67"/>
        <end position="104"/>
    </location>
</feature>
<comment type="function">
    <text evidence="7">Mechanosensitive channel that participates in the regulation of osmotic pressure changes within the cell, opening in response to stretch forces in the membrane lipid bilayer, without the need for other proteins. Contributes to normal resistance to hypoosmotic shock. Forms an ion channel of 1.0 nanosiemens conductance with a slight preference for anions.</text>
</comment>
<keyword evidence="6 7" id="KW-0472">Membrane</keyword>
<keyword evidence="4 7" id="KW-0812">Transmembrane</keyword>
<dbReference type="AlphaFoldDB" id="A0A1E3GUB9"/>
<dbReference type="Gene3D" id="2.30.30.60">
    <property type="match status" value="1"/>
</dbReference>
<dbReference type="Pfam" id="PF00924">
    <property type="entry name" value="MS_channel_2nd"/>
    <property type="match status" value="1"/>
</dbReference>
<evidence type="ECO:0000256" key="3">
    <source>
        <dbReference type="ARBA" id="ARBA00022475"/>
    </source>
</evidence>
<dbReference type="SUPFAM" id="SSF82689">
    <property type="entry name" value="Mechanosensitive channel protein MscS (YggB), C-terminal domain"/>
    <property type="match status" value="1"/>
</dbReference>
<sequence length="294" mass="32621">MMQWLLQFWEQNSALILAIGYKLVMTVVVLIAATVISRLIRRVFTNTNFKLKSIDPAVIKLFSSTMAYLVYAVAVLIILDMFGFNTASIIALLGAAGLAVGLALRETLSNIAAGIMLLFLKPFKLDDFIQCGELVGGVREIGLFTTILETPDGLYISVPNSRLWGAPITNFTRNSKRRLEVIVGISYSDPIDVALEVLHNVVESHPALLETPAPQIFVSSMGESSIQLHMRAWTTIDVFWKTYWELNKIVKEQIEAAGLTIPFPQRVLTLADNLTISKKQNEVEAEANSKLSQH</sequence>
<name>A0A1E3GUB9_9GAMM</name>
<feature type="domain" description="Mechanosensitive ion channel MscS" evidence="8">
    <location>
        <begin position="107"/>
        <end position="173"/>
    </location>
</feature>
<proteinExistence type="inferred from homology"/>
<comment type="caution">
    <text evidence="7">Lacks conserved residue(s) required for the propagation of feature annotation.</text>
</comment>
<keyword evidence="3" id="KW-1003">Cell membrane</keyword>
<gene>
    <name evidence="11" type="primary">mscS_2</name>
    <name evidence="11" type="ORF">A9E74_00769</name>
</gene>
<reference evidence="11 12" key="1">
    <citation type="submission" date="2016-07" db="EMBL/GenBank/DDBJ databases">
        <title>Draft Genome Sequence of Methylophaga muralis Bur 1.</title>
        <authorList>
            <person name="Vasilenko O.V."/>
            <person name="Doronina N.V."/>
            <person name="Shmareva M.N."/>
            <person name="Tarlachkov S.V."/>
            <person name="Mustakhimov I."/>
            <person name="Trotsenko Y.A."/>
        </authorList>
    </citation>
    <scope>NUCLEOTIDE SEQUENCE [LARGE SCALE GENOMIC DNA]</scope>
    <source>
        <strain evidence="11 12">Bur 1</strain>
    </source>
</reference>
<dbReference type="STRING" id="291169.A9E74_00769"/>
<dbReference type="PANTHER" id="PTHR30221:SF1">
    <property type="entry name" value="SMALL-CONDUCTANCE MECHANOSENSITIVE CHANNEL"/>
    <property type="match status" value="1"/>
</dbReference>
<dbReference type="SUPFAM" id="SSF50182">
    <property type="entry name" value="Sm-like ribonucleoproteins"/>
    <property type="match status" value="1"/>
</dbReference>
<dbReference type="SUPFAM" id="SSF82861">
    <property type="entry name" value="Mechanosensitive channel protein MscS (YggB), transmembrane region"/>
    <property type="match status" value="1"/>
</dbReference>
<evidence type="ECO:0000256" key="6">
    <source>
        <dbReference type="ARBA" id="ARBA00023136"/>
    </source>
</evidence>
<evidence type="ECO:0000256" key="5">
    <source>
        <dbReference type="ARBA" id="ARBA00022989"/>
    </source>
</evidence>
<dbReference type="InterPro" id="IPR045275">
    <property type="entry name" value="MscS_archaea/bacteria_type"/>
</dbReference>
<dbReference type="InterPro" id="IPR010920">
    <property type="entry name" value="LSM_dom_sf"/>
</dbReference>
<comment type="similarity">
    <text evidence="2 7">Belongs to the MscS (TC 1.A.23) family.</text>
</comment>
<evidence type="ECO:0000313" key="11">
    <source>
        <dbReference type="EMBL" id="ODN67659.1"/>
    </source>
</evidence>
<keyword evidence="7" id="KW-0997">Cell inner membrane</keyword>
<comment type="caution">
    <text evidence="11">The sequence shown here is derived from an EMBL/GenBank/DDBJ whole genome shotgun (WGS) entry which is preliminary data.</text>
</comment>
<organism evidence="11 12">
    <name type="scientific">Methylophaga muralis</name>
    <dbReference type="NCBI Taxonomy" id="291169"/>
    <lineage>
        <taxon>Bacteria</taxon>
        <taxon>Pseudomonadati</taxon>
        <taxon>Pseudomonadota</taxon>
        <taxon>Gammaproteobacteria</taxon>
        <taxon>Thiotrichales</taxon>
        <taxon>Piscirickettsiaceae</taxon>
        <taxon>Methylophaga</taxon>
    </lineage>
</organism>
<comment type="subcellular location">
    <subcellularLocation>
        <location evidence="7">Cell inner membrane</location>
        <topology evidence="7">Multi-pass membrane protein</topology>
    </subcellularLocation>
    <subcellularLocation>
        <location evidence="1">Cell membrane</location>
        <topology evidence="1">Multi-pass membrane protein</topology>
    </subcellularLocation>
</comment>
<dbReference type="EMBL" id="MCRI01000004">
    <property type="protein sequence ID" value="ODN67659.1"/>
    <property type="molecule type" value="Genomic_DNA"/>
</dbReference>
<dbReference type="Proteomes" id="UP000094379">
    <property type="component" value="Unassembled WGS sequence"/>
</dbReference>
<dbReference type="InterPro" id="IPR023408">
    <property type="entry name" value="MscS_beta-dom_sf"/>
</dbReference>
<dbReference type="GO" id="GO:0008381">
    <property type="term" value="F:mechanosensitive monoatomic ion channel activity"/>
    <property type="evidence" value="ECO:0007669"/>
    <property type="project" value="InterPro"/>
</dbReference>
<evidence type="ECO:0000259" key="9">
    <source>
        <dbReference type="Pfam" id="PF21082"/>
    </source>
</evidence>
<dbReference type="PANTHER" id="PTHR30221">
    <property type="entry name" value="SMALL-CONDUCTANCE MECHANOSENSITIVE CHANNEL"/>
    <property type="match status" value="1"/>
</dbReference>
<keyword evidence="7" id="KW-0406">Ion transport</keyword>
<dbReference type="PATRIC" id="fig|291169.3.peg.770"/>
<keyword evidence="7" id="KW-0813">Transport</keyword>
<evidence type="ECO:0000256" key="2">
    <source>
        <dbReference type="ARBA" id="ARBA00008017"/>
    </source>
</evidence>
<dbReference type="RefSeq" id="WP_069295302.1">
    <property type="nucleotide sequence ID" value="NZ_MCRI01000004.1"/>
</dbReference>
<feature type="transmembrane region" description="Helical" evidence="7">
    <location>
        <begin position="14"/>
        <end position="36"/>
    </location>
</feature>
<evidence type="ECO:0000259" key="8">
    <source>
        <dbReference type="Pfam" id="PF00924"/>
    </source>
</evidence>
<keyword evidence="5 7" id="KW-1133">Transmembrane helix</keyword>
<feature type="transmembrane region" description="Helical" evidence="7">
    <location>
        <begin position="57"/>
        <end position="78"/>
    </location>
</feature>
<feature type="domain" description="Mechanosensitive ion channel MscS C-terminal" evidence="9">
    <location>
        <begin position="180"/>
        <end position="260"/>
    </location>
</feature>
<keyword evidence="12" id="KW-1185">Reference proteome</keyword>